<dbReference type="Gene3D" id="1.20.1250.20">
    <property type="entry name" value="MFS general substrate transporter like domains"/>
    <property type="match status" value="1"/>
</dbReference>
<feature type="compositionally biased region" description="Basic and acidic residues" evidence="6">
    <location>
        <begin position="1"/>
        <end position="12"/>
    </location>
</feature>
<evidence type="ECO:0000256" key="7">
    <source>
        <dbReference type="SAM" id="Phobius"/>
    </source>
</evidence>
<dbReference type="InterPro" id="IPR036259">
    <property type="entry name" value="MFS_trans_sf"/>
</dbReference>
<dbReference type="GO" id="GO:1901604">
    <property type="term" value="F:dethiobiotin transmembrane transporter activity"/>
    <property type="evidence" value="ECO:0007669"/>
    <property type="project" value="TreeGrafter"/>
</dbReference>
<comment type="caution">
    <text evidence="8">The sequence shown here is derived from an EMBL/GenBank/DDBJ whole genome shotgun (WGS) entry which is preliminary data.</text>
</comment>
<sequence length="133" mass="15046">MEKEPAVLERSQESPPKPILDPESQQDALEEIEKVERVYRKIDLRIIPAIRSNVGLAQTMNEKQHHTLADELNLKPHQVSTGLSLFYVCYVIFDLPSNLIMTRLSPRVWMSRIVIGVGVLGACMAAMKAAWSF</sequence>
<evidence type="ECO:0000313" key="9">
    <source>
        <dbReference type="Proteomes" id="UP001161017"/>
    </source>
</evidence>
<gene>
    <name evidence="8" type="ORF">OHK93_000681</name>
</gene>
<dbReference type="EMBL" id="JAPUFD010000001">
    <property type="protein sequence ID" value="MDI1485543.1"/>
    <property type="molecule type" value="Genomic_DNA"/>
</dbReference>
<feature type="region of interest" description="Disordered" evidence="6">
    <location>
        <begin position="1"/>
        <end position="25"/>
    </location>
</feature>
<organism evidence="8 9">
    <name type="scientific">Ramalina farinacea</name>
    <dbReference type="NCBI Taxonomy" id="258253"/>
    <lineage>
        <taxon>Eukaryota</taxon>
        <taxon>Fungi</taxon>
        <taxon>Dikarya</taxon>
        <taxon>Ascomycota</taxon>
        <taxon>Pezizomycotina</taxon>
        <taxon>Lecanoromycetes</taxon>
        <taxon>OSLEUM clade</taxon>
        <taxon>Lecanoromycetidae</taxon>
        <taxon>Lecanorales</taxon>
        <taxon>Lecanorineae</taxon>
        <taxon>Ramalinaceae</taxon>
        <taxon>Ramalina</taxon>
    </lineage>
</organism>
<evidence type="ECO:0000256" key="2">
    <source>
        <dbReference type="ARBA" id="ARBA00022448"/>
    </source>
</evidence>
<evidence type="ECO:0000256" key="6">
    <source>
        <dbReference type="SAM" id="MobiDB-lite"/>
    </source>
</evidence>
<comment type="subcellular location">
    <subcellularLocation>
        <location evidence="1">Membrane</location>
        <topology evidence="1">Multi-pass membrane protein</topology>
    </subcellularLocation>
</comment>
<dbReference type="PANTHER" id="PTHR43791:SF33">
    <property type="entry name" value="VITAMIN H TRANSPORTER 1"/>
    <property type="match status" value="1"/>
</dbReference>
<evidence type="ECO:0000256" key="5">
    <source>
        <dbReference type="ARBA" id="ARBA00023136"/>
    </source>
</evidence>
<dbReference type="Proteomes" id="UP001161017">
    <property type="component" value="Unassembled WGS sequence"/>
</dbReference>
<accession>A0AA43QIX5</accession>
<evidence type="ECO:0000256" key="4">
    <source>
        <dbReference type="ARBA" id="ARBA00022989"/>
    </source>
</evidence>
<keyword evidence="4 7" id="KW-1133">Transmembrane helix</keyword>
<keyword evidence="3 7" id="KW-0812">Transmembrane</keyword>
<dbReference type="AlphaFoldDB" id="A0AA43QIX5"/>
<dbReference type="GO" id="GO:0015225">
    <property type="term" value="F:biotin transmembrane transporter activity"/>
    <property type="evidence" value="ECO:0007669"/>
    <property type="project" value="TreeGrafter"/>
</dbReference>
<keyword evidence="2" id="KW-0813">Transport</keyword>
<keyword evidence="5 7" id="KW-0472">Membrane</keyword>
<protein>
    <submittedName>
        <fullName evidence="8">Uncharacterized protein</fullName>
    </submittedName>
</protein>
<evidence type="ECO:0000256" key="3">
    <source>
        <dbReference type="ARBA" id="ARBA00022692"/>
    </source>
</evidence>
<dbReference type="GO" id="GO:1905135">
    <property type="term" value="P:biotin import across plasma membrane"/>
    <property type="evidence" value="ECO:0007669"/>
    <property type="project" value="TreeGrafter"/>
</dbReference>
<reference evidence="8" key="1">
    <citation type="journal article" date="2023" name="Genome Biol. Evol.">
        <title>First Whole Genome Sequence and Flow Cytometry Genome Size Data for the Lichen-Forming Fungus Ramalina farinacea (Ascomycota).</title>
        <authorList>
            <person name="Llewellyn T."/>
            <person name="Mian S."/>
            <person name="Hill R."/>
            <person name="Leitch I.J."/>
            <person name="Gaya E."/>
        </authorList>
    </citation>
    <scope>NUCLEOTIDE SEQUENCE</scope>
    <source>
        <strain evidence="8">LIQ254RAFAR</strain>
    </source>
</reference>
<dbReference type="GO" id="GO:0005886">
    <property type="term" value="C:plasma membrane"/>
    <property type="evidence" value="ECO:0007669"/>
    <property type="project" value="TreeGrafter"/>
</dbReference>
<feature type="transmembrane region" description="Helical" evidence="7">
    <location>
        <begin position="113"/>
        <end position="131"/>
    </location>
</feature>
<dbReference type="GO" id="GO:0015295">
    <property type="term" value="F:solute:proton symporter activity"/>
    <property type="evidence" value="ECO:0007669"/>
    <property type="project" value="TreeGrafter"/>
</dbReference>
<evidence type="ECO:0000256" key="1">
    <source>
        <dbReference type="ARBA" id="ARBA00004141"/>
    </source>
</evidence>
<dbReference type="PANTHER" id="PTHR43791">
    <property type="entry name" value="PERMEASE-RELATED"/>
    <property type="match status" value="1"/>
</dbReference>
<keyword evidence="9" id="KW-1185">Reference proteome</keyword>
<proteinExistence type="predicted"/>
<name>A0AA43QIX5_9LECA</name>
<dbReference type="SUPFAM" id="SSF103473">
    <property type="entry name" value="MFS general substrate transporter"/>
    <property type="match status" value="1"/>
</dbReference>
<evidence type="ECO:0000313" key="8">
    <source>
        <dbReference type="EMBL" id="MDI1485543.1"/>
    </source>
</evidence>